<gene>
    <name evidence="1" type="ORF">Poly59_38790</name>
</gene>
<dbReference type="SUPFAM" id="SSF48371">
    <property type="entry name" value="ARM repeat"/>
    <property type="match status" value="1"/>
</dbReference>
<evidence type="ECO:0008006" key="3">
    <source>
        <dbReference type="Google" id="ProtNLM"/>
    </source>
</evidence>
<name>A0A5C6ELD0_9BACT</name>
<evidence type="ECO:0000313" key="1">
    <source>
        <dbReference type="EMBL" id="TWU49265.1"/>
    </source>
</evidence>
<protein>
    <recommendedName>
        <fullName evidence="3">HEAT repeat protein</fullName>
    </recommendedName>
</protein>
<accession>A0A5C6ELD0</accession>
<dbReference type="InterPro" id="IPR016024">
    <property type="entry name" value="ARM-type_fold"/>
</dbReference>
<dbReference type="Proteomes" id="UP000317977">
    <property type="component" value="Unassembled WGS sequence"/>
</dbReference>
<proteinExistence type="predicted"/>
<organism evidence="1 2">
    <name type="scientific">Rubripirellula reticaptiva</name>
    <dbReference type="NCBI Taxonomy" id="2528013"/>
    <lineage>
        <taxon>Bacteria</taxon>
        <taxon>Pseudomonadati</taxon>
        <taxon>Planctomycetota</taxon>
        <taxon>Planctomycetia</taxon>
        <taxon>Pirellulales</taxon>
        <taxon>Pirellulaceae</taxon>
        <taxon>Rubripirellula</taxon>
    </lineage>
</organism>
<reference evidence="1 2" key="1">
    <citation type="submission" date="2019-02" db="EMBL/GenBank/DDBJ databases">
        <title>Deep-cultivation of Planctomycetes and their phenomic and genomic characterization uncovers novel biology.</title>
        <authorList>
            <person name="Wiegand S."/>
            <person name="Jogler M."/>
            <person name="Boedeker C."/>
            <person name="Pinto D."/>
            <person name="Vollmers J."/>
            <person name="Rivas-Marin E."/>
            <person name="Kohn T."/>
            <person name="Peeters S.H."/>
            <person name="Heuer A."/>
            <person name="Rast P."/>
            <person name="Oberbeckmann S."/>
            <person name="Bunk B."/>
            <person name="Jeske O."/>
            <person name="Meyerdierks A."/>
            <person name="Storesund J.E."/>
            <person name="Kallscheuer N."/>
            <person name="Luecker S."/>
            <person name="Lage O.M."/>
            <person name="Pohl T."/>
            <person name="Merkel B.J."/>
            <person name="Hornburger P."/>
            <person name="Mueller R.-W."/>
            <person name="Bruemmer F."/>
            <person name="Labrenz M."/>
            <person name="Spormann A.M."/>
            <person name="Op Den Camp H."/>
            <person name="Overmann J."/>
            <person name="Amann R."/>
            <person name="Jetten M.S.M."/>
            <person name="Mascher T."/>
            <person name="Medema M.H."/>
            <person name="Devos D.P."/>
            <person name="Kaster A.-K."/>
            <person name="Ovreas L."/>
            <person name="Rohde M."/>
            <person name="Galperin M.Y."/>
            <person name="Jogler C."/>
        </authorList>
    </citation>
    <scope>NUCLEOTIDE SEQUENCE [LARGE SCALE GENOMIC DNA]</scope>
    <source>
        <strain evidence="1 2">Poly59</strain>
    </source>
</reference>
<sequence length="227" mass="25116">MDRRAFVAKSIAASCATLAPLGSLVASEPNVISQGEVAFDHAEELLRSNAKLPRCRQLIKETEQEISALGDWGATACFCGIWNEDPSVRILSINCCLTKAVHVHLVQYVDLLPDILDHDDLSIRRCGPNLLWKMESKAHSAIPKLKQKLSDPETDPFDRILLAKAIAIIQPSLRKYAADYVARTVHDPENVEFAKIVLAELRCERPYLGLWTNPVPEPISDLAVPSA</sequence>
<keyword evidence="2" id="KW-1185">Reference proteome</keyword>
<dbReference type="EMBL" id="SJPX01000004">
    <property type="protein sequence ID" value="TWU49265.1"/>
    <property type="molecule type" value="Genomic_DNA"/>
</dbReference>
<comment type="caution">
    <text evidence="1">The sequence shown here is derived from an EMBL/GenBank/DDBJ whole genome shotgun (WGS) entry which is preliminary data.</text>
</comment>
<dbReference type="AlphaFoldDB" id="A0A5C6ELD0"/>
<evidence type="ECO:0000313" key="2">
    <source>
        <dbReference type="Proteomes" id="UP000317977"/>
    </source>
</evidence>